<evidence type="ECO:0000256" key="1">
    <source>
        <dbReference type="ARBA" id="ARBA00005234"/>
    </source>
</evidence>
<dbReference type="PANTHER" id="PTHR31569:SF4">
    <property type="entry name" value="SWIM-TYPE DOMAIN-CONTAINING PROTEIN"/>
    <property type="match status" value="1"/>
</dbReference>
<dbReference type="Proteomes" id="UP000018948">
    <property type="component" value="Unassembled WGS sequence"/>
</dbReference>
<keyword evidence="4" id="KW-0863">Zinc-finger</keyword>
<evidence type="ECO:0008006" key="10">
    <source>
        <dbReference type="Google" id="ProtNLM"/>
    </source>
</evidence>
<feature type="compositionally biased region" description="Basic and acidic residues" evidence="5">
    <location>
        <begin position="46"/>
        <end position="58"/>
    </location>
</feature>
<dbReference type="GO" id="GO:0006508">
    <property type="term" value="P:proteolysis"/>
    <property type="evidence" value="ECO:0007669"/>
    <property type="project" value="UniProtKB-KW"/>
</dbReference>
<dbReference type="InterPro" id="IPR052579">
    <property type="entry name" value="Zinc_finger_SWIM"/>
</dbReference>
<evidence type="ECO:0000256" key="4">
    <source>
        <dbReference type="PROSITE-ProRule" id="PRU00325"/>
    </source>
</evidence>
<keyword evidence="2" id="KW-0645">Protease</keyword>
<dbReference type="GO" id="GO:0008270">
    <property type="term" value="F:zinc ion binding"/>
    <property type="evidence" value="ECO:0007669"/>
    <property type="project" value="UniProtKB-KW"/>
</dbReference>
<name>W2YWG0_PHYNI</name>
<dbReference type="AlphaFoldDB" id="W2YWG0"/>
<dbReference type="InterPro" id="IPR048324">
    <property type="entry name" value="ZSWIM1-3_RNaseH-like"/>
</dbReference>
<proteinExistence type="inferred from homology"/>
<evidence type="ECO:0000313" key="8">
    <source>
        <dbReference type="EMBL" id="ETP39482.1"/>
    </source>
</evidence>
<organism evidence="8 9">
    <name type="scientific">Phytophthora nicotianae P10297</name>
    <dbReference type="NCBI Taxonomy" id="1317064"/>
    <lineage>
        <taxon>Eukaryota</taxon>
        <taxon>Sar</taxon>
        <taxon>Stramenopiles</taxon>
        <taxon>Oomycota</taxon>
        <taxon>Peronosporomycetes</taxon>
        <taxon>Peronosporales</taxon>
        <taxon>Peronosporaceae</taxon>
        <taxon>Phytophthora</taxon>
    </lineage>
</organism>
<evidence type="ECO:0000256" key="3">
    <source>
        <dbReference type="ARBA" id="ARBA00022801"/>
    </source>
</evidence>
<dbReference type="Pfam" id="PF21056">
    <property type="entry name" value="ZSWIM1-3_RNaseH-like"/>
    <property type="match status" value="1"/>
</dbReference>
<dbReference type="Pfam" id="PF02902">
    <property type="entry name" value="Peptidase_C48"/>
    <property type="match status" value="1"/>
</dbReference>
<evidence type="ECO:0000259" key="6">
    <source>
        <dbReference type="PROSITE" id="PS50600"/>
    </source>
</evidence>
<comment type="caution">
    <text evidence="8">The sequence shown here is derived from an EMBL/GenBank/DDBJ whole genome shotgun (WGS) entry which is preliminary data.</text>
</comment>
<gene>
    <name evidence="8" type="ORF">F442_13053</name>
</gene>
<dbReference type="PROSITE" id="PS50966">
    <property type="entry name" value="ZF_SWIM"/>
    <property type="match status" value="1"/>
</dbReference>
<evidence type="ECO:0000256" key="2">
    <source>
        <dbReference type="ARBA" id="ARBA00022670"/>
    </source>
</evidence>
<dbReference type="PANTHER" id="PTHR31569">
    <property type="entry name" value="SWIM-TYPE DOMAIN-CONTAINING PROTEIN"/>
    <property type="match status" value="1"/>
</dbReference>
<keyword evidence="3" id="KW-0378">Hydrolase</keyword>
<dbReference type="Gene3D" id="3.40.395.10">
    <property type="entry name" value="Adenoviral Proteinase, Chain A"/>
    <property type="match status" value="1"/>
</dbReference>
<keyword evidence="4" id="KW-0862">Zinc</keyword>
<comment type="similarity">
    <text evidence="1">Belongs to the peptidase C48 family.</text>
</comment>
<dbReference type="InterPro" id="IPR003653">
    <property type="entry name" value="Peptidase_C48_C"/>
</dbReference>
<dbReference type="GO" id="GO:0008234">
    <property type="term" value="F:cysteine-type peptidase activity"/>
    <property type="evidence" value="ECO:0007669"/>
    <property type="project" value="InterPro"/>
</dbReference>
<keyword evidence="4" id="KW-0479">Metal-binding</keyword>
<protein>
    <recommendedName>
        <fullName evidence="10">SWIM-type domain-containing protein</fullName>
    </recommendedName>
</protein>
<feature type="domain" description="Ubiquitin-like protease family profile" evidence="6">
    <location>
        <begin position="952"/>
        <end position="1178"/>
    </location>
</feature>
<evidence type="ECO:0000259" key="7">
    <source>
        <dbReference type="PROSITE" id="PS50966"/>
    </source>
</evidence>
<reference evidence="8 9" key="1">
    <citation type="submission" date="2013-11" db="EMBL/GenBank/DDBJ databases">
        <title>The Genome Sequence of Phytophthora parasitica P10297.</title>
        <authorList>
            <consortium name="The Broad Institute Genomics Platform"/>
            <person name="Russ C."/>
            <person name="Tyler B."/>
            <person name="Panabieres F."/>
            <person name="Shan W."/>
            <person name="Tripathy S."/>
            <person name="Grunwald N."/>
            <person name="Machado M."/>
            <person name="Johnson C.S."/>
            <person name="Walker B."/>
            <person name="Young S.K."/>
            <person name="Zeng Q."/>
            <person name="Gargeya S."/>
            <person name="Fitzgerald M."/>
            <person name="Haas B."/>
            <person name="Abouelleil A."/>
            <person name="Allen A.W."/>
            <person name="Alvarado L."/>
            <person name="Arachchi H.M."/>
            <person name="Berlin A.M."/>
            <person name="Chapman S.B."/>
            <person name="Gainer-Dewar J."/>
            <person name="Goldberg J."/>
            <person name="Griggs A."/>
            <person name="Gujja S."/>
            <person name="Hansen M."/>
            <person name="Howarth C."/>
            <person name="Imamovic A."/>
            <person name="Ireland A."/>
            <person name="Larimer J."/>
            <person name="McCowan C."/>
            <person name="Murphy C."/>
            <person name="Pearson M."/>
            <person name="Poon T.W."/>
            <person name="Priest M."/>
            <person name="Roberts A."/>
            <person name="Saif S."/>
            <person name="Shea T."/>
            <person name="Sisk P."/>
            <person name="Sykes S."/>
            <person name="Wortman J."/>
            <person name="Nusbaum C."/>
            <person name="Birren B."/>
        </authorList>
    </citation>
    <scope>NUCLEOTIDE SEQUENCE [LARGE SCALE GENOMIC DNA]</scope>
    <source>
        <strain evidence="8 9">P10297</strain>
    </source>
</reference>
<feature type="domain" description="SWIM-type" evidence="7">
    <location>
        <begin position="620"/>
        <end position="655"/>
    </location>
</feature>
<evidence type="ECO:0000313" key="9">
    <source>
        <dbReference type="Proteomes" id="UP000018948"/>
    </source>
</evidence>
<feature type="compositionally biased region" description="Polar residues" evidence="5">
    <location>
        <begin position="796"/>
        <end position="809"/>
    </location>
</feature>
<feature type="region of interest" description="Disordered" evidence="5">
    <location>
        <begin position="1"/>
        <end position="118"/>
    </location>
</feature>
<dbReference type="EMBL" id="ANIY01002700">
    <property type="protein sequence ID" value="ETP39482.1"/>
    <property type="molecule type" value="Genomic_DNA"/>
</dbReference>
<dbReference type="PROSITE" id="PS50600">
    <property type="entry name" value="ULP_PROTEASE"/>
    <property type="match status" value="1"/>
</dbReference>
<evidence type="ECO:0000256" key="5">
    <source>
        <dbReference type="SAM" id="MobiDB-lite"/>
    </source>
</evidence>
<feature type="region of interest" description="Disordered" evidence="5">
    <location>
        <begin position="785"/>
        <end position="809"/>
    </location>
</feature>
<sequence>MSRDAVDAVPRAADDAPAQEAMRDESPLCGGSVIANEQVIAESGGEQDRRSAGDDAKQAVEPGGSLISQTEDPGGRNMNVKASEHMDVEEERNTEAARSSEMDGDGEDAGSQNTSDAASVTVDPAVKYHANWEVWQNYFVDYCRRTLQVIPVKETMSCAERNKRLKKTKRGVDEDQLVPTEFDPYQRTYICTHGWKRESRAVRAAAHWNLARGELQVKNGVWLHNHQVSPAAFATYPSSRGVFHPLVGARVQGMLEVGAKRSRIYDYLLEHDENVMQADVDNLVRDYSSSMTNVDDNEETARELALFTAVDPENLLSVADTDCGETGVISIASAHMRLVHKTNRYNYQLLTFMGMNEFGEGAVVQQSLIEANGDWHMERAIDHFKRFHPTRIDLLQVIVVDKDLNEIRVLEANFPAARIVLRHFHVIKYLKEMRSKPEFGKISSDDASQVDAAVHKMVYASSEHKYKEAHESLKGFCERCGIDRFFKYFEKNWHSCTDRWVYYLRATLPHFNNHTNNRLESYFGKLKEGIDSSMSMANCIKALVAFDRRKQNDYEYRLTRIGRFSNSNYDEEMSTVLRFTTHYAAGQIERQYILGLENASMYNFEKDPEELSVVKIGGIFKTHALRTDDWKCNCEFAASMGLPCRHAIAYRKYTNVSGPVIPWTRIDERILYFSDMYCLLTNPMDEPDNGTQESPAVCVRTHSERYTEAVRATHLIASEIADIEDEAEFESMLQFVMSRWRNVRQKKIAEDIPEGDLKEALKMEDRHAFSDADLKWEFEISSSDDEECCTGDAANSDANTEKNPPASSVSIRLNPKARKFGAPKKSKKKIVAGERADRKWYEAAKEGRKKAGEVTLLAVVNSLDHVQPGLREVQRRLSGIIVKYGDAESKKPKLHMMKNPVLIQDPFYLLPTKLLEACIKILPVSNSKEDAITIDTSQTSQPTEEKTGKLVETIVIKDVRSFSRKQIEAFRRVDNLKRIVQAGLEMHKWLLEVAVPSLPAAYHEIGAQGADDVLISYPLKRIQCLPAFADYTYAMLYSASPPTWISDAALHYSTVRFAGFQSAVAKQRRSRKTDESPVAEPIRHRLLQQVKEDGVDTVLLPLNFDNFHWCCVVVKVNAKRIYYYDPLNHASYKNACNAVGTHLKILGLLDYDVIAMNNPIQFDEHSCGVFVGWMFICQVQTGRHLEINS</sequence>
<dbReference type="SUPFAM" id="SSF54001">
    <property type="entry name" value="Cysteine proteinases"/>
    <property type="match status" value="1"/>
</dbReference>
<feature type="compositionally biased region" description="Basic and acidic residues" evidence="5">
    <location>
        <begin position="82"/>
        <end position="101"/>
    </location>
</feature>
<dbReference type="InterPro" id="IPR007527">
    <property type="entry name" value="Znf_SWIM"/>
</dbReference>
<accession>W2YWG0</accession>
<dbReference type="InterPro" id="IPR038765">
    <property type="entry name" value="Papain-like_cys_pep_sf"/>
</dbReference>
<feature type="compositionally biased region" description="Low complexity" evidence="5">
    <location>
        <begin position="7"/>
        <end position="18"/>
    </location>
</feature>